<dbReference type="GO" id="GO:0071555">
    <property type="term" value="P:cell wall organization"/>
    <property type="evidence" value="ECO:0007669"/>
    <property type="project" value="UniProtKB-KW"/>
</dbReference>
<dbReference type="Pfam" id="PF02875">
    <property type="entry name" value="Mur_ligase_C"/>
    <property type="match status" value="1"/>
</dbReference>
<accession>A0A191ZKP3</accession>
<dbReference type="HAMAP" id="MF_02020">
    <property type="entry name" value="Mpl"/>
    <property type="match status" value="1"/>
</dbReference>
<evidence type="ECO:0000313" key="13">
    <source>
        <dbReference type="EMBL" id="ANJ68430.1"/>
    </source>
</evidence>
<feature type="binding site" evidence="9">
    <location>
        <begin position="109"/>
        <end position="115"/>
    </location>
    <ligand>
        <name>ATP</name>
        <dbReference type="ChEBI" id="CHEBI:30616"/>
    </ligand>
</feature>
<dbReference type="AlphaFoldDB" id="A0A191ZKP3"/>
<dbReference type="GO" id="GO:0009252">
    <property type="term" value="P:peptidoglycan biosynthetic process"/>
    <property type="evidence" value="ECO:0007669"/>
    <property type="project" value="UniProtKB-UniRule"/>
</dbReference>
<dbReference type="Gene3D" id="3.90.190.20">
    <property type="entry name" value="Mur ligase, C-terminal domain"/>
    <property type="match status" value="1"/>
</dbReference>
<comment type="pathway">
    <text evidence="9">Cell wall biogenesis; peptidoglycan recycling.</text>
</comment>
<comment type="function">
    <text evidence="9">Reutilizes the intact tripeptide L-alanyl-gamma-D-glutamyl-meso-diaminopimelate by linking it to UDP-N-acetylmuramate.</text>
</comment>
<dbReference type="GO" id="GO:0008360">
    <property type="term" value="P:regulation of cell shape"/>
    <property type="evidence" value="ECO:0007669"/>
    <property type="project" value="UniProtKB-KW"/>
</dbReference>
<evidence type="ECO:0000256" key="3">
    <source>
        <dbReference type="ARBA" id="ARBA00022741"/>
    </source>
</evidence>
<feature type="domain" description="Mur ligase N-terminal catalytic" evidence="10">
    <location>
        <begin position="3"/>
        <end position="97"/>
    </location>
</feature>
<keyword evidence="5 9" id="KW-0133">Cell shape</keyword>
<protein>
    <recommendedName>
        <fullName evidence="9">UDP-N-acetylmuramate--L-alanyl-gamma-D-glutamyl-meso-2,6-diaminoheptandioate ligase</fullName>
        <ecNumber evidence="9">6.3.2.45</ecNumber>
    </recommendedName>
    <alternativeName>
        <fullName evidence="9">Murein peptide ligase</fullName>
    </alternativeName>
    <alternativeName>
        <fullName evidence="9">UDP-N-acetylmuramate:L-alanyl-gamma-D-glutamyl-meso-diaminopimelate ligase</fullName>
    </alternativeName>
</protein>
<proteinExistence type="inferred from homology"/>
<dbReference type="EC" id="6.3.2.45" evidence="9"/>
<organism evidence="13 14">
    <name type="scientific">Halothiobacillus diazotrophicus</name>
    <dbReference type="NCBI Taxonomy" id="1860122"/>
    <lineage>
        <taxon>Bacteria</taxon>
        <taxon>Pseudomonadati</taxon>
        <taxon>Pseudomonadota</taxon>
        <taxon>Gammaproteobacteria</taxon>
        <taxon>Chromatiales</taxon>
        <taxon>Halothiobacillaceae</taxon>
        <taxon>Halothiobacillus</taxon>
    </lineage>
</organism>
<keyword evidence="8 9" id="KW-0961">Cell wall biogenesis/degradation</keyword>
<dbReference type="GO" id="GO:0009254">
    <property type="term" value="P:peptidoglycan turnover"/>
    <property type="evidence" value="ECO:0007669"/>
    <property type="project" value="UniProtKB-UniRule"/>
</dbReference>
<keyword evidence="1 9" id="KW-0436">Ligase</keyword>
<dbReference type="EMBL" id="CP016027">
    <property type="protein sequence ID" value="ANJ68430.1"/>
    <property type="molecule type" value="Genomic_DNA"/>
</dbReference>
<dbReference type="InterPro" id="IPR013221">
    <property type="entry name" value="Mur_ligase_cen"/>
</dbReference>
<evidence type="ECO:0000256" key="6">
    <source>
        <dbReference type="ARBA" id="ARBA00022984"/>
    </source>
</evidence>
<dbReference type="InterPro" id="IPR005757">
    <property type="entry name" value="Mpl"/>
</dbReference>
<dbReference type="OrthoDB" id="9804126at2"/>
<evidence type="ECO:0000256" key="7">
    <source>
        <dbReference type="ARBA" id="ARBA00023306"/>
    </source>
</evidence>
<dbReference type="UniPathway" id="UPA00544"/>
<dbReference type="Gene3D" id="3.40.50.720">
    <property type="entry name" value="NAD(P)-binding Rossmann-like Domain"/>
    <property type="match status" value="1"/>
</dbReference>
<keyword evidence="3 9" id="KW-0547">Nucleotide-binding</keyword>
<evidence type="ECO:0000259" key="12">
    <source>
        <dbReference type="Pfam" id="PF08245"/>
    </source>
</evidence>
<dbReference type="Pfam" id="PF01225">
    <property type="entry name" value="Mur_ligase"/>
    <property type="match status" value="1"/>
</dbReference>
<dbReference type="Proteomes" id="UP000078596">
    <property type="component" value="Chromosome"/>
</dbReference>
<dbReference type="GO" id="GO:0005524">
    <property type="term" value="F:ATP binding"/>
    <property type="evidence" value="ECO:0007669"/>
    <property type="project" value="UniProtKB-UniRule"/>
</dbReference>
<dbReference type="RefSeq" id="WP_066103242.1">
    <property type="nucleotide sequence ID" value="NZ_CP016027.1"/>
</dbReference>
<dbReference type="NCBIfam" id="TIGR01081">
    <property type="entry name" value="mpl"/>
    <property type="match status" value="1"/>
</dbReference>
<evidence type="ECO:0000259" key="11">
    <source>
        <dbReference type="Pfam" id="PF02875"/>
    </source>
</evidence>
<dbReference type="InterPro" id="IPR000713">
    <property type="entry name" value="Mur_ligase_N"/>
</dbReference>
<keyword evidence="6 9" id="KW-0573">Peptidoglycan synthesis</keyword>
<evidence type="ECO:0000256" key="9">
    <source>
        <dbReference type="HAMAP-Rule" id="MF_02020"/>
    </source>
</evidence>
<reference evidence="13 14" key="1">
    <citation type="submission" date="2016-06" db="EMBL/GenBank/DDBJ databases">
        <title>Insight into the functional genes involving in sulfur oxidation in Pearl River water.</title>
        <authorList>
            <person name="Luo J."/>
            <person name="Tan X."/>
            <person name="Lin W."/>
        </authorList>
    </citation>
    <scope>NUCLEOTIDE SEQUENCE [LARGE SCALE GENOMIC DNA]</scope>
    <source>
        <strain evidence="13 14">LS2</strain>
    </source>
</reference>
<dbReference type="InterPro" id="IPR036615">
    <property type="entry name" value="Mur_ligase_C_dom_sf"/>
</dbReference>
<dbReference type="InterPro" id="IPR050061">
    <property type="entry name" value="MurCDEF_pg_biosynth"/>
</dbReference>
<dbReference type="GO" id="GO:0051301">
    <property type="term" value="P:cell division"/>
    <property type="evidence" value="ECO:0007669"/>
    <property type="project" value="UniProtKB-KW"/>
</dbReference>
<evidence type="ECO:0000259" key="10">
    <source>
        <dbReference type="Pfam" id="PF01225"/>
    </source>
</evidence>
<dbReference type="Gene3D" id="3.40.1190.10">
    <property type="entry name" value="Mur-like, catalytic domain"/>
    <property type="match status" value="1"/>
</dbReference>
<dbReference type="SUPFAM" id="SSF53623">
    <property type="entry name" value="MurD-like peptide ligases, catalytic domain"/>
    <property type="match status" value="1"/>
</dbReference>
<dbReference type="InterPro" id="IPR004101">
    <property type="entry name" value="Mur_ligase_C"/>
</dbReference>
<evidence type="ECO:0000256" key="4">
    <source>
        <dbReference type="ARBA" id="ARBA00022840"/>
    </source>
</evidence>
<evidence type="ECO:0000256" key="2">
    <source>
        <dbReference type="ARBA" id="ARBA00022618"/>
    </source>
</evidence>
<sequence length="453" mass="48949">MKKIHILGIAGTFMGSLAQLARQMGYAVSGRDHAIYPPMSDQLAQAGIPVETDMDAPLPEDAEIIVGNVMRRDMPVIDQLLSGFYRYRSGPQWLGEELLRDRFVLAVAGTHGKTTTSALLAWILESAGMAPGFLIGGVPANFGVSARLGETPFFVIEADEYDTAFFDKRSKFLHYRPRGVILNNLEFDHADIFPDLAAIERQFAHFLRLVPNRGLVVMADDTPALERVVAQGCWSPIERFGSGTSAAPWRVDGRGIWLDGQQLGDFPPNILGRHNRMNALAALALARFAGVPPEQGLAALATFTGVARRLQNRGTEAGVTVYDDFAHHPTAIIETIAALREQLSDRAGQGRLIVVVDPRSNTMRAGVHAEVLADALEGADLVVFHSPENLPWSPSHALAALGGRARFPSTVDAVLTTVMSLIRPGDVVLVMSNGSFDGLHQRLLDALAATGPV</sequence>
<evidence type="ECO:0000256" key="5">
    <source>
        <dbReference type="ARBA" id="ARBA00022960"/>
    </source>
</evidence>
<evidence type="ECO:0000256" key="8">
    <source>
        <dbReference type="ARBA" id="ARBA00023316"/>
    </source>
</evidence>
<gene>
    <name evidence="9" type="primary">mpl</name>
    <name evidence="13" type="ORF">A9404_10425</name>
</gene>
<keyword evidence="2 9" id="KW-0132">Cell division</keyword>
<dbReference type="InterPro" id="IPR036565">
    <property type="entry name" value="Mur-like_cat_sf"/>
</dbReference>
<keyword evidence="9" id="KW-0460">Magnesium</keyword>
<comment type="catalytic activity">
    <reaction evidence="9">
        <text>UDP-N-acetyl-alpha-D-muramate + L-alanyl-gamma-D-glutamyl-meso-2,6-diaminopimelate + ATP = UDP-N-acetyl-alpha-D-muramoyl-L-alanyl-gamma-D-glutamyl-meso-2,6-diaminopimelate + ADP + phosphate + H(+)</text>
        <dbReference type="Rhea" id="RHEA:29563"/>
        <dbReference type="ChEBI" id="CHEBI:15378"/>
        <dbReference type="ChEBI" id="CHEBI:30616"/>
        <dbReference type="ChEBI" id="CHEBI:43474"/>
        <dbReference type="ChEBI" id="CHEBI:61401"/>
        <dbReference type="ChEBI" id="CHEBI:70757"/>
        <dbReference type="ChEBI" id="CHEBI:83905"/>
        <dbReference type="ChEBI" id="CHEBI:456216"/>
        <dbReference type="EC" id="6.3.2.45"/>
    </reaction>
</comment>
<comment type="cofactor">
    <cofactor evidence="9">
        <name>Mg(2+)</name>
        <dbReference type="ChEBI" id="CHEBI:18420"/>
    </cofactor>
</comment>
<comment type="similarity">
    <text evidence="9">Belongs to the MurCDEF family. Mpl subfamily.</text>
</comment>
<feature type="domain" description="Mur ligase central" evidence="12">
    <location>
        <begin position="107"/>
        <end position="286"/>
    </location>
</feature>
<dbReference type="SUPFAM" id="SSF53244">
    <property type="entry name" value="MurD-like peptide ligases, peptide-binding domain"/>
    <property type="match status" value="1"/>
</dbReference>
<dbReference type="PANTHER" id="PTHR43445">
    <property type="entry name" value="UDP-N-ACETYLMURAMATE--L-ALANINE LIGASE-RELATED"/>
    <property type="match status" value="1"/>
</dbReference>
<keyword evidence="7 9" id="KW-0131">Cell cycle</keyword>
<dbReference type="KEGG" id="haz:A9404_10425"/>
<keyword evidence="14" id="KW-1185">Reference proteome</keyword>
<dbReference type="Pfam" id="PF08245">
    <property type="entry name" value="Mur_ligase_M"/>
    <property type="match status" value="1"/>
</dbReference>
<feature type="domain" description="Mur ligase C-terminal" evidence="11">
    <location>
        <begin position="308"/>
        <end position="434"/>
    </location>
</feature>
<dbReference type="PANTHER" id="PTHR43445:SF5">
    <property type="entry name" value="UDP-N-ACETYLMURAMATE--L-ALANYL-GAMMA-D-GLUTAMYL-MESO-2,6-DIAMINOHEPTANDIOATE LIGASE"/>
    <property type="match status" value="1"/>
</dbReference>
<evidence type="ECO:0000256" key="1">
    <source>
        <dbReference type="ARBA" id="ARBA00022598"/>
    </source>
</evidence>
<dbReference type="SUPFAM" id="SSF51984">
    <property type="entry name" value="MurCD N-terminal domain"/>
    <property type="match status" value="1"/>
</dbReference>
<keyword evidence="4 9" id="KW-0067">ATP-binding</keyword>
<evidence type="ECO:0000313" key="14">
    <source>
        <dbReference type="Proteomes" id="UP000078596"/>
    </source>
</evidence>
<name>A0A191ZKP3_9GAMM</name>
<dbReference type="STRING" id="1860122.A9404_10425"/>
<dbReference type="GO" id="GO:0106418">
    <property type="term" value="F:UDP-N-acetylmuramate-L-alanyl-gamma-D-glutamyl-meso-2,6-diaminoheptanedioate ligase activity"/>
    <property type="evidence" value="ECO:0007669"/>
    <property type="project" value="UniProtKB-EC"/>
</dbReference>